<dbReference type="PANTHER" id="PTHR42939:SF1">
    <property type="entry name" value="ABC TRANSPORTER ATP-BINDING PROTEIN ALBC-RELATED"/>
    <property type="match status" value="1"/>
</dbReference>
<reference evidence="5" key="2">
    <citation type="submission" date="2023-02" db="EMBL/GenBank/DDBJ databases">
        <authorList>
            <person name="Sun Q."/>
            <person name="Mori K."/>
        </authorList>
    </citation>
    <scope>NUCLEOTIDE SEQUENCE</scope>
    <source>
        <strain evidence="5">NBRC 112290</strain>
    </source>
</reference>
<dbReference type="Pfam" id="PF00005">
    <property type="entry name" value="ABC_tran"/>
    <property type="match status" value="1"/>
</dbReference>
<evidence type="ECO:0000313" key="5">
    <source>
        <dbReference type="EMBL" id="GMA31432.1"/>
    </source>
</evidence>
<dbReference type="InterPro" id="IPR017871">
    <property type="entry name" value="ABC_transporter-like_CS"/>
</dbReference>
<dbReference type="GO" id="GO:0016887">
    <property type="term" value="F:ATP hydrolysis activity"/>
    <property type="evidence" value="ECO:0007669"/>
    <property type="project" value="InterPro"/>
</dbReference>
<proteinExistence type="predicted"/>
<evidence type="ECO:0000256" key="3">
    <source>
        <dbReference type="ARBA" id="ARBA00022840"/>
    </source>
</evidence>
<dbReference type="InterPro" id="IPR051782">
    <property type="entry name" value="ABC_Transporter_VariousFunc"/>
</dbReference>
<dbReference type="InterPro" id="IPR027417">
    <property type="entry name" value="P-loop_NTPase"/>
</dbReference>
<comment type="caution">
    <text evidence="5">The sequence shown here is derived from an EMBL/GenBank/DDBJ whole genome shotgun (WGS) entry which is preliminary data.</text>
</comment>
<dbReference type="PANTHER" id="PTHR42939">
    <property type="entry name" value="ABC TRANSPORTER ATP-BINDING PROTEIN ALBC-RELATED"/>
    <property type="match status" value="1"/>
</dbReference>
<name>A0AA37XE09_9MICO</name>
<dbReference type="PROSITE" id="PS50893">
    <property type="entry name" value="ABC_TRANSPORTER_2"/>
    <property type="match status" value="1"/>
</dbReference>
<evidence type="ECO:0000256" key="2">
    <source>
        <dbReference type="ARBA" id="ARBA00022741"/>
    </source>
</evidence>
<dbReference type="SMART" id="SM00382">
    <property type="entry name" value="AAA"/>
    <property type="match status" value="1"/>
</dbReference>
<dbReference type="Gene3D" id="3.40.50.300">
    <property type="entry name" value="P-loop containing nucleotide triphosphate hydrolases"/>
    <property type="match status" value="1"/>
</dbReference>
<dbReference type="InterPro" id="IPR003439">
    <property type="entry name" value="ABC_transporter-like_ATP-bd"/>
</dbReference>
<evidence type="ECO:0000256" key="1">
    <source>
        <dbReference type="ARBA" id="ARBA00022448"/>
    </source>
</evidence>
<dbReference type="InterPro" id="IPR003593">
    <property type="entry name" value="AAA+_ATPase"/>
</dbReference>
<gene>
    <name evidence="5" type="ORF">GCM10025875_14240</name>
</gene>
<dbReference type="Proteomes" id="UP001157161">
    <property type="component" value="Unassembled WGS sequence"/>
</dbReference>
<keyword evidence="1" id="KW-0813">Transport</keyword>
<evidence type="ECO:0000259" key="4">
    <source>
        <dbReference type="PROSITE" id="PS50893"/>
    </source>
</evidence>
<organism evidence="5 6">
    <name type="scientific">Litorihabitans aurantiacus</name>
    <dbReference type="NCBI Taxonomy" id="1930061"/>
    <lineage>
        <taxon>Bacteria</taxon>
        <taxon>Bacillati</taxon>
        <taxon>Actinomycetota</taxon>
        <taxon>Actinomycetes</taxon>
        <taxon>Micrococcales</taxon>
        <taxon>Beutenbergiaceae</taxon>
        <taxon>Litorihabitans</taxon>
    </lineage>
</organism>
<keyword evidence="3 5" id="KW-0067">ATP-binding</keyword>
<accession>A0AA37XE09</accession>
<reference evidence="5" key="1">
    <citation type="journal article" date="2014" name="Int. J. Syst. Evol. Microbiol.">
        <title>Complete genome sequence of Corynebacterium casei LMG S-19264T (=DSM 44701T), isolated from a smear-ripened cheese.</title>
        <authorList>
            <consortium name="US DOE Joint Genome Institute (JGI-PGF)"/>
            <person name="Walter F."/>
            <person name="Albersmeier A."/>
            <person name="Kalinowski J."/>
            <person name="Ruckert C."/>
        </authorList>
    </citation>
    <scope>NUCLEOTIDE SEQUENCE</scope>
    <source>
        <strain evidence="5">NBRC 112290</strain>
    </source>
</reference>
<dbReference type="EMBL" id="BSUM01000001">
    <property type="protein sequence ID" value="GMA31432.1"/>
    <property type="molecule type" value="Genomic_DNA"/>
</dbReference>
<sequence length="246" mass="26343">MPENVLTLSGISHSYRRRPVLAGLDLDVGPGITALLGVNGAGKSTLFRIAAGALRPDQGEVRISGSAINSRRERGRALRHLALMPQSSSFPGNLTAREIVRYVAWMRGAKSRDCRDLAEAALHRVGLAEEADTPFRRLSGGMRRRVALAQAVSTSPDLLLLDEPCTGLDPAQRHTMVDLVRGLGGAVVLSSHVMEDVRDLADRVIVLHDRLIRFDGSVADLEARAPRGSSRAAEAGFLGVIQTGSS</sequence>
<protein>
    <submittedName>
        <fullName evidence="5">ABC transporter ATP-binding protein</fullName>
    </submittedName>
</protein>
<keyword evidence="6" id="KW-1185">Reference proteome</keyword>
<keyword evidence="2" id="KW-0547">Nucleotide-binding</keyword>
<dbReference type="PROSITE" id="PS00211">
    <property type="entry name" value="ABC_TRANSPORTER_1"/>
    <property type="match status" value="1"/>
</dbReference>
<evidence type="ECO:0000313" key="6">
    <source>
        <dbReference type="Proteomes" id="UP001157161"/>
    </source>
</evidence>
<dbReference type="SUPFAM" id="SSF52540">
    <property type="entry name" value="P-loop containing nucleoside triphosphate hydrolases"/>
    <property type="match status" value="1"/>
</dbReference>
<dbReference type="GO" id="GO:0005524">
    <property type="term" value="F:ATP binding"/>
    <property type="evidence" value="ECO:0007669"/>
    <property type="project" value="UniProtKB-KW"/>
</dbReference>
<dbReference type="AlphaFoldDB" id="A0AA37XE09"/>
<feature type="domain" description="ABC transporter" evidence="4">
    <location>
        <begin position="6"/>
        <end position="234"/>
    </location>
</feature>